<dbReference type="AlphaFoldDB" id="A0A841M9F6"/>
<feature type="transmembrane region" description="Helical" evidence="1">
    <location>
        <begin position="68"/>
        <end position="87"/>
    </location>
</feature>
<reference evidence="2 3" key="1">
    <citation type="submission" date="2020-08" db="EMBL/GenBank/DDBJ databases">
        <title>Genomic Encyclopedia of Type Strains, Phase IV (KMG-IV): sequencing the most valuable type-strain genomes for metagenomic binning, comparative biology and taxonomic classification.</title>
        <authorList>
            <person name="Goeker M."/>
        </authorList>
    </citation>
    <scope>NUCLEOTIDE SEQUENCE [LARGE SCALE GENOMIC DNA]</scope>
    <source>
        <strain evidence="2 3">DSM 102044</strain>
    </source>
</reference>
<protein>
    <submittedName>
        <fullName evidence="2">Putative Tic20 family protein</fullName>
    </submittedName>
</protein>
<dbReference type="Proteomes" id="UP000588604">
    <property type="component" value="Unassembled WGS sequence"/>
</dbReference>
<accession>A0A841M9F6</accession>
<keyword evidence="1" id="KW-0812">Transmembrane</keyword>
<proteinExistence type="predicted"/>
<organism evidence="2 3">
    <name type="scientific">Algoriphagus iocasae</name>
    <dbReference type="NCBI Taxonomy" id="1836499"/>
    <lineage>
        <taxon>Bacteria</taxon>
        <taxon>Pseudomonadati</taxon>
        <taxon>Bacteroidota</taxon>
        <taxon>Cytophagia</taxon>
        <taxon>Cytophagales</taxon>
        <taxon>Cyclobacteriaceae</taxon>
        <taxon>Algoriphagus</taxon>
    </lineage>
</organism>
<name>A0A841M9F6_9BACT</name>
<keyword evidence="3" id="KW-1185">Reference proteome</keyword>
<gene>
    <name evidence="2" type="ORF">FHS59_000167</name>
</gene>
<comment type="caution">
    <text evidence="2">The sequence shown here is derived from an EMBL/GenBank/DDBJ whole genome shotgun (WGS) entry which is preliminary data.</text>
</comment>
<evidence type="ECO:0000256" key="1">
    <source>
        <dbReference type="SAM" id="Phobius"/>
    </source>
</evidence>
<sequence>MKNQKKTFVSRIDKKTINFLIKIIYIISGTIILFFSIPFILLLNSYNFDSIKDSFQITGTIGDTLNGVFNPLIAALAVITTFLAFIVQYRANQLYREDVDFQRFETRFYELLKLHRENVNEIEISNKYLKRNAFVKMFEELRFLYYVVDSAKDFYEKENNHVLSITKEQIIELAYFFFYYGVNEKLNFADFSKITIHTPFYIYCRTQIKEYQKIFDKEFSEEAKEPINLILNELVGLNEAIYLTTDFYPFQGHASRLGHYYRHLYQLIKFVVSSKQLKGVPDKYEYIKIVRAQLSNYEQAIIYYNSFFYAGKIWWNDTTIDLRSEDGNYISYFLDYALIKNLPFNLTDFGVFPSDKFKIELLKKGTKEEKLDAKMKWLFEWLGD</sequence>
<dbReference type="RefSeq" id="WP_184492531.1">
    <property type="nucleotide sequence ID" value="NZ_JACIJO010000001.1"/>
</dbReference>
<evidence type="ECO:0000313" key="3">
    <source>
        <dbReference type="Proteomes" id="UP000588604"/>
    </source>
</evidence>
<keyword evidence="1" id="KW-1133">Transmembrane helix</keyword>
<dbReference type="EMBL" id="JACIJO010000001">
    <property type="protein sequence ID" value="MBB6324552.1"/>
    <property type="molecule type" value="Genomic_DNA"/>
</dbReference>
<feature type="transmembrane region" description="Helical" evidence="1">
    <location>
        <begin position="20"/>
        <end position="43"/>
    </location>
</feature>
<dbReference type="InterPro" id="IPR031709">
    <property type="entry name" value="PutAbiC"/>
</dbReference>
<keyword evidence="1" id="KW-0472">Membrane</keyword>
<evidence type="ECO:0000313" key="2">
    <source>
        <dbReference type="EMBL" id="MBB6324552.1"/>
    </source>
</evidence>
<dbReference type="Pfam" id="PF16872">
    <property type="entry name" value="putAbiC"/>
    <property type="match status" value="1"/>
</dbReference>